<accession>A0A1T4VKU0</accession>
<keyword evidence="2" id="KW-1185">Reference proteome</keyword>
<evidence type="ECO:0008006" key="3">
    <source>
        <dbReference type="Google" id="ProtNLM"/>
    </source>
</evidence>
<evidence type="ECO:0000313" key="2">
    <source>
        <dbReference type="Proteomes" id="UP000242432"/>
    </source>
</evidence>
<reference evidence="2" key="1">
    <citation type="submission" date="2017-02" db="EMBL/GenBank/DDBJ databases">
        <authorList>
            <person name="Varghese N."/>
            <person name="Submissions S."/>
        </authorList>
    </citation>
    <scope>NUCLEOTIDE SEQUENCE [LARGE SCALE GENOMIC DNA]</scope>
    <source>
        <strain evidence="2">DSM 3072</strain>
    </source>
</reference>
<dbReference type="AlphaFoldDB" id="A0A1T4VKU0"/>
<dbReference type="RefSeq" id="WP_078929067.1">
    <property type="nucleotide sequence ID" value="NZ_FUXX01000030.1"/>
</dbReference>
<gene>
    <name evidence="1" type="ORF">SAMN02745213_01674</name>
</gene>
<name>A0A1T4VKU0_9GAMM</name>
<organism evidence="1 2">
    <name type="scientific">Succinivibrio dextrinosolvens DSM 3072</name>
    <dbReference type="NCBI Taxonomy" id="1123324"/>
    <lineage>
        <taxon>Bacteria</taxon>
        <taxon>Pseudomonadati</taxon>
        <taxon>Pseudomonadota</taxon>
        <taxon>Gammaproteobacteria</taxon>
        <taxon>Aeromonadales</taxon>
        <taxon>Succinivibrionaceae</taxon>
        <taxon>Succinivibrio</taxon>
    </lineage>
</organism>
<dbReference type="Proteomes" id="UP000242432">
    <property type="component" value="Unassembled WGS sequence"/>
</dbReference>
<dbReference type="EMBL" id="FUXX01000030">
    <property type="protein sequence ID" value="SKA65582.1"/>
    <property type="molecule type" value="Genomic_DNA"/>
</dbReference>
<evidence type="ECO:0000313" key="1">
    <source>
        <dbReference type="EMBL" id="SKA65582.1"/>
    </source>
</evidence>
<protein>
    <recommendedName>
        <fullName evidence="3">Signal transducing protein</fullName>
    </recommendedName>
</protein>
<sequence>MFLTKKTAIYLSSDESDYNLAKEILEKEHIKYYEFASEEMPVVGCGARINPARVNNHLDLMIFRLSVAPEDVEKAITVLQGNVRFVLTGAPK</sequence>
<proteinExistence type="predicted"/>